<dbReference type="AlphaFoldDB" id="A0ABD2MVP5"/>
<evidence type="ECO:0000313" key="12">
    <source>
        <dbReference type="Proteomes" id="UP001516400"/>
    </source>
</evidence>
<dbReference type="Proteomes" id="UP001516400">
    <property type="component" value="Unassembled WGS sequence"/>
</dbReference>
<organism evidence="11 12">
    <name type="scientific">Cryptolaemus montrouzieri</name>
    <dbReference type="NCBI Taxonomy" id="559131"/>
    <lineage>
        <taxon>Eukaryota</taxon>
        <taxon>Metazoa</taxon>
        <taxon>Ecdysozoa</taxon>
        <taxon>Arthropoda</taxon>
        <taxon>Hexapoda</taxon>
        <taxon>Insecta</taxon>
        <taxon>Pterygota</taxon>
        <taxon>Neoptera</taxon>
        <taxon>Endopterygota</taxon>
        <taxon>Coleoptera</taxon>
        <taxon>Polyphaga</taxon>
        <taxon>Cucujiformia</taxon>
        <taxon>Coccinelloidea</taxon>
        <taxon>Coccinellidae</taxon>
        <taxon>Scymninae</taxon>
        <taxon>Scymnini</taxon>
        <taxon>Cryptolaemus</taxon>
    </lineage>
</organism>
<evidence type="ECO:0000256" key="4">
    <source>
        <dbReference type="ARBA" id="ARBA00022692"/>
    </source>
</evidence>
<dbReference type="SUPFAM" id="SSF53850">
    <property type="entry name" value="Periplasmic binding protein-like II"/>
    <property type="match status" value="1"/>
</dbReference>
<proteinExistence type="inferred from homology"/>
<accession>A0ABD2MVP5</accession>
<name>A0ABD2MVP5_9CUCU</name>
<keyword evidence="8" id="KW-0325">Glycoprotein</keyword>
<evidence type="ECO:0000256" key="2">
    <source>
        <dbReference type="ARBA" id="ARBA00008685"/>
    </source>
</evidence>
<comment type="caution">
    <text evidence="11">The sequence shown here is derived from an EMBL/GenBank/DDBJ whole genome shotgun (WGS) entry which is preliminary data.</text>
</comment>
<comment type="similarity">
    <text evidence="2">Belongs to the glutamate-gated ion channel (TC 1.A.10.1) family.</text>
</comment>
<dbReference type="EMBL" id="JABFTP020000042">
    <property type="protein sequence ID" value="KAL3270486.1"/>
    <property type="molecule type" value="Genomic_DNA"/>
</dbReference>
<evidence type="ECO:0000256" key="6">
    <source>
        <dbReference type="ARBA" id="ARBA00023136"/>
    </source>
</evidence>
<protein>
    <recommendedName>
        <fullName evidence="10">Ionotropic glutamate receptor C-terminal domain-containing protein</fullName>
    </recommendedName>
</protein>
<dbReference type="Pfam" id="PF00060">
    <property type="entry name" value="Lig_chan"/>
    <property type="match status" value="1"/>
</dbReference>
<keyword evidence="5 9" id="KW-1133">Transmembrane helix</keyword>
<evidence type="ECO:0000256" key="5">
    <source>
        <dbReference type="ARBA" id="ARBA00022989"/>
    </source>
</evidence>
<evidence type="ECO:0000256" key="1">
    <source>
        <dbReference type="ARBA" id="ARBA00004651"/>
    </source>
</evidence>
<evidence type="ECO:0000256" key="3">
    <source>
        <dbReference type="ARBA" id="ARBA00022475"/>
    </source>
</evidence>
<dbReference type="InterPro" id="IPR052192">
    <property type="entry name" value="Insect_Ionotropic_Sensory_Rcpt"/>
</dbReference>
<keyword evidence="3" id="KW-1003">Cell membrane</keyword>
<feature type="transmembrane region" description="Helical" evidence="9">
    <location>
        <begin position="524"/>
        <end position="545"/>
    </location>
</feature>
<feature type="transmembrane region" description="Helical" evidence="9">
    <location>
        <begin position="290"/>
        <end position="305"/>
    </location>
</feature>
<dbReference type="GO" id="GO:0050906">
    <property type="term" value="P:detection of stimulus involved in sensory perception"/>
    <property type="evidence" value="ECO:0007669"/>
    <property type="project" value="UniProtKB-ARBA"/>
</dbReference>
<feature type="transmembrane region" description="Helical" evidence="9">
    <location>
        <begin position="325"/>
        <end position="349"/>
    </location>
</feature>
<dbReference type="Gene3D" id="3.40.190.10">
    <property type="entry name" value="Periplasmic binding protein-like II"/>
    <property type="match status" value="1"/>
</dbReference>
<keyword evidence="6 9" id="KW-0472">Membrane</keyword>
<gene>
    <name evidence="11" type="ORF">HHI36_021029</name>
</gene>
<dbReference type="InterPro" id="IPR001320">
    <property type="entry name" value="Iontro_rcpt_C"/>
</dbReference>
<sequence>MVARNDDLLKNGQTCSSYVMFINDVMNVNDVIGAQNKNKVIIVTKSSQWRVHEYLANRKSQKIVNLIVIAKSEMEVNADEQPPYVLYTHKLYIDAIASSTHVVLTSWRNGRFTRPHLDLFPRKMAEGFAGHRFTVALVDQPPFIVKSGADANENIIWEGMEVRIVELLSKTLNFSIDFKEADNANILGSSDSVLKMVSEKKANIGISGIFVSSEVISTVDTSNMYYQDCAAFMTLTSTALPKYRAIMGPFHWTVWVCLTLVYLLAIFPLSFSDKHTLKPLLQNPQEMENMFWYVFGTFTNAFSFSRKESWTNSDKMATRIFIGFYWVFTIIISASYTGSIIAFVTLPVYPPTIDSTSQLLNGRYQIGTLDKGGWVNRFSNSTDPVVEKLMAEVDLVPTIEEGIKNVTKAFFWPYAFLGSKANLDYYIRTKFVPTGKRSSLHVSQECLTTYGVAIVYPKKSEYAHILSASLDRIVQSGLVNKMRADTEWVTVRSSTGTYLAANRGGKNSLVVEDRALTLEDTQGMFLLLLLGYIVGGASLLSEWFGGCLNLCKPKRTRDDSSIPSNPRSYNGLSPRQRFEKMKYVSTMVMVNMHMLKNVHESVSGPERREAEDLDRKIDELFDFEDVFGDKTNEIEDAN</sequence>
<dbReference type="PANTHER" id="PTHR42643:SF24">
    <property type="entry name" value="IONOTROPIC RECEPTOR 60A"/>
    <property type="match status" value="1"/>
</dbReference>
<feature type="domain" description="Ionotropic glutamate receptor C-terminal" evidence="10">
    <location>
        <begin position="252"/>
        <end position="531"/>
    </location>
</feature>
<dbReference type="Gene3D" id="1.10.287.70">
    <property type="match status" value="1"/>
</dbReference>
<evidence type="ECO:0000259" key="10">
    <source>
        <dbReference type="Pfam" id="PF00060"/>
    </source>
</evidence>
<evidence type="ECO:0000256" key="7">
    <source>
        <dbReference type="ARBA" id="ARBA00023170"/>
    </source>
</evidence>
<evidence type="ECO:0000313" key="11">
    <source>
        <dbReference type="EMBL" id="KAL3270486.1"/>
    </source>
</evidence>
<keyword evidence="12" id="KW-1185">Reference proteome</keyword>
<feature type="transmembrane region" description="Helical" evidence="9">
    <location>
        <begin position="252"/>
        <end position="270"/>
    </location>
</feature>
<keyword evidence="4 9" id="KW-0812">Transmembrane</keyword>
<evidence type="ECO:0000256" key="9">
    <source>
        <dbReference type="SAM" id="Phobius"/>
    </source>
</evidence>
<keyword evidence="7" id="KW-0675">Receptor</keyword>
<comment type="subcellular location">
    <subcellularLocation>
        <location evidence="1">Cell membrane</location>
        <topology evidence="1">Multi-pass membrane protein</topology>
    </subcellularLocation>
</comment>
<dbReference type="GO" id="GO:0005886">
    <property type="term" value="C:plasma membrane"/>
    <property type="evidence" value="ECO:0007669"/>
    <property type="project" value="UniProtKB-SubCell"/>
</dbReference>
<evidence type="ECO:0000256" key="8">
    <source>
        <dbReference type="ARBA" id="ARBA00023180"/>
    </source>
</evidence>
<reference evidence="11 12" key="1">
    <citation type="journal article" date="2021" name="BMC Biol.">
        <title>Horizontally acquired antibacterial genes associated with adaptive radiation of ladybird beetles.</title>
        <authorList>
            <person name="Li H.S."/>
            <person name="Tang X.F."/>
            <person name="Huang Y.H."/>
            <person name="Xu Z.Y."/>
            <person name="Chen M.L."/>
            <person name="Du X.Y."/>
            <person name="Qiu B.Y."/>
            <person name="Chen P.T."/>
            <person name="Zhang W."/>
            <person name="Slipinski A."/>
            <person name="Escalona H.E."/>
            <person name="Waterhouse R.M."/>
            <person name="Zwick A."/>
            <person name="Pang H."/>
        </authorList>
    </citation>
    <scope>NUCLEOTIDE SEQUENCE [LARGE SCALE GENOMIC DNA]</scope>
    <source>
        <strain evidence="11">SYSU2018</strain>
    </source>
</reference>
<dbReference type="PANTHER" id="PTHR42643">
    <property type="entry name" value="IONOTROPIC RECEPTOR 20A-RELATED"/>
    <property type="match status" value="1"/>
</dbReference>